<reference evidence="10" key="1">
    <citation type="submission" date="2023-07" db="EMBL/GenBank/DDBJ databases">
        <title>Two novel species in the genus Flavivirga.</title>
        <authorList>
            <person name="Kwon K."/>
        </authorList>
    </citation>
    <scope>NUCLEOTIDE SEQUENCE</scope>
    <source>
        <strain evidence="10">KACC 14158</strain>
    </source>
</reference>
<dbReference type="InterPro" id="IPR006181">
    <property type="entry name" value="D-amino_acid_oxidase_CS"/>
</dbReference>
<accession>A0ABT8WQ20</accession>
<comment type="cofactor">
    <cofactor evidence="1">
        <name>FAD</name>
        <dbReference type="ChEBI" id="CHEBI:57692"/>
    </cofactor>
</comment>
<evidence type="ECO:0000256" key="5">
    <source>
        <dbReference type="ARBA" id="ARBA00023002"/>
    </source>
</evidence>
<keyword evidence="5 10" id="KW-0560">Oxidoreductase</keyword>
<comment type="catalytic activity">
    <reaction evidence="8">
        <text>a D-alpha-amino acid + O2 + H2O = a 2-oxocarboxylate + H2O2 + NH4(+)</text>
        <dbReference type="Rhea" id="RHEA:21816"/>
        <dbReference type="ChEBI" id="CHEBI:15377"/>
        <dbReference type="ChEBI" id="CHEBI:15379"/>
        <dbReference type="ChEBI" id="CHEBI:16240"/>
        <dbReference type="ChEBI" id="CHEBI:28938"/>
        <dbReference type="ChEBI" id="CHEBI:35179"/>
        <dbReference type="ChEBI" id="CHEBI:59871"/>
        <dbReference type="EC" id="1.4.3.3"/>
    </reaction>
    <physiologicalReaction direction="left-to-right" evidence="8">
        <dbReference type="Rhea" id="RHEA:21817"/>
    </physiologicalReaction>
</comment>
<protein>
    <recommendedName>
        <fullName evidence="7">D-amino-acid oxidase</fullName>
        <ecNumber evidence="6">1.4.3.3</ecNumber>
    </recommendedName>
</protein>
<dbReference type="GO" id="GO:0016491">
    <property type="term" value="F:oxidoreductase activity"/>
    <property type="evidence" value="ECO:0007669"/>
    <property type="project" value="UniProtKB-KW"/>
</dbReference>
<dbReference type="EMBL" id="JAUOEL010000004">
    <property type="protein sequence ID" value="MDO5975260.1"/>
    <property type="molecule type" value="Genomic_DNA"/>
</dbReference>
<organism evidence="10 11">
    <name type="scientific">Flavivirga jejuensis</name>
    <dbReference type="NCBI Taxonomy" id="870487"/>
    <lineage>
        <taxon>Bacteria</taxon>
        <taxon>Pseudomonadati</taxon>
        <taxon>Bacteroidota</taxon>
        <taxon>Flavobacteriia</taxon>
        <taxon>Flavobacteriales</taxon>
        <taxon>Flavobacteriaceae</taxon>
        <taxon>Flavivirga</taxon>
    </lineage>
</organism>
<comment type="similarity">
    <text evidence="2">Belongs to the DAMOX/DASOX family.</text>
</comment>
<dbReference type="PROSITE" id="PS00677">
    <property type="entry name" value="DAO"/>
    <property type="match status" value="1"/>
</dbReference>
<dbReference type="SUPFAM" id="SSF51971">
    <property type="entry name" value="Nucleotide-binding domain"/>
    <property type="match status" value="1"/>
</dbReference>
<dbReference type="InterPro" id="IPR006076">
    <property type="entry name" value="FAD-dep_OxRdtase"/>
</dbReference>
<dbReference type="Proteomes" id="UP001176806">
    <property type="component" value="Unassembled WGS sequence"/>
</dbReference>
<evidence type="ECO:0000256" key="7">
    <source>
        <dbReference type="ARBA" id="ARBA00039751"/>
    </source>
</evidence>
<evidence type="ECO:0000256" key="8">
    <source>
        <dbReference type="ARBA" id="ARBA00049547"/>
    </source>
</evidence>
<evidence type="ECO:0000256" key="3">
    <source>
        <dbReference type="ARBA" id="ARBA00022630"/>
    </source>
</evidence>
<proteinExistence type="inferred from homology"/>
<evidence type="ECO:0000256" key="2">
    <source>
        <dbReference type="ARBA" id="ARBA00006730"/>
    </source>
</evidence>
<sequence>MKINLPSPNFDFTPNDSKFIAGIRPYREETYRLEKEQINEKLIIHNYGHGGAGVTLSWGCALEVEDLLVGLDSYTNKTNIAIMGCGIMGLTVAIRLLHLGHHVSIYTKKTPPGTTSDVAGGQWNPSTVSFEEKDIERFHRILRRSFRMFESQIGDEYGVSRRTNYVRNNKGSFELVPKDIIPEPKYYSRLPFEGHDMEGYSYETLLIEPYIFLKRLLDEVVRNTITGRSKLIEKTFLNVQDVLDLPEEIVINCSGYGAKAIFNDEKMKPIKGQLALLKAQDLPYLYSGHGYIFPRRDYMVLGGTFEEDIDDPTPEDDACIEIINFHKESFDPKKQHKLPELEERFITDRIL</sequence>
<evidence type="ECO:0000256" key="1">
    <source>
        <dbReference type="ARBA" id="ARBA00001974"/>
    </source>
</evidence>
<dbReference type="InterPro" id="IPR023209">
    <property type="entry name" value="DAO"/>
</dbReference>
<gene>
    <name evidence="10" type="ORF">Q4Q40_13770</name>
</gene>
<dbReference type="Gene3D" id="3.40.50.720">
    <property type="entry name" value="NAD(P)-binding Rossmann-like Domain"/>
    <property type="match status" value="2"/>
</dbReference>
<dbReference type="PANTHER" id="PTHR11530">
    <property type="entry name" value="D-AMINO ACID OXIDASE"/>
    <property type="match status" value="1"/>
</dbReference>
<keyword evidence="4" id="KW-0274">FAD</keyword>
<feature type="domain" description="FAD dependent oxidoreductase" evidence="9">
    <location>
        <begin position="80"/>
        <end position="330"/>
    </location>
</feature>
<evidence type="ECO:0000313" key="10">
    <source>
        <dbReference type="EMBL" id="MDO5975260.1"/>
    </source>
</evidence>
<evidence type="ECO:0000256" key="6">
    <source>
        <dbReference type="ARBA" id="ARBA00039101"/>
    </source>
</evidence>
<evidence type="ECO:0000259" key="9">
    <source>
        <dbReference type="Pfam" id="PF01266"/>
    </source>
</evidence>
<evidence type="ECO:0000313" key="11">
    <source>
        <dbReference type="Proteomes" id="UP001176806"/>
    </source>
</evidence>
<dbReference type="RefSeq" id="WP_303302441.1">
    <property type="nucleotide sequence ID" value="NZ_BAABDA010000035.1"/>
</dbReference>
<dbReference type="EC" id="1.4.3.3" evidence="6"/>
<evidence type="ECO:0000256" key="4">
    <source>
        <dbReference type="ARBA" id="ARBA00022827"/>
    </source>
</evidence>
<dbReference type="PANTHER" id="PTHR11530:SF11">
    <property type="entry name" value="D-ASPARTATE OXIDASE"/>
    <property type="match status" value="1"/>
</dbReference>
<comment type="caution">
    <text evidence="10">The sequence shown here is derived from an EMBL/GenBank/DDBJ whole genome shotgun (WGS) entry which is preliminary data.</text>
</comment>
<dbReference type="Pfam" id="PF01266">
    <property type="entry name" value="DAO"/>
    <property type="match status" value="1"/>
</dbReference>
<keyword evidence="11" id="KW-1185">Reference proteome</keyword>
<dbReference type="Gene3D" id="3.30.9.10">
    <property type="entry name" value="D-Amino Acid Oxidase, subunit A, domain 2"/>
    <property type="match status" value="1"/>
</dbReference>
<name>A0ABT8WQ20_9FLAO</name>
<keyword evidence="3" id="KW-0285">Flavoprotein</keyword>